<dbReference type="Proteomes" id="UP001181347">
    <property type="component" value="Unassembled WGS sequence"/>
</dbReference>
<dbReference type="PROSITE" id="PS51257">
    <property type="entry name" value="PROKAR_LIPOPROTEIN"/>
    <property type="match status" value="1"/>
</dbReference>
<dbReference type="EMBL" id="JAWDES010000006">
    <property type="protein sequence ID" value="MDU0261788.1"/>
    <property type="molecule type" value="Genomic_DNA"/>
</dbReference>
<feature type="signal peptide" evidence="1">
    <location>
        <begin position="1"/>
        <end position="23"/>
    </location>
</feature>
<proteinExistence type="predicted"/>
<keyword evidence="1" id="KW-0732">Signal</keyword>
<feature type="chain" id="PRO_5042134565" evidence="1">
    <location>
        <begin position="24"/>
        <end position="525"/>
    </location>
</feature>
<dbReference type="InterPro" id="IPR024302">
    <property type="entry name" value="SusD-like"/>
</dbReference>
<evidence type="ECO:0000256" key="1">
    <source>
        <dbReference type="SAM" id="SignalP"/>
    </source>
</evidence>
<comment type="caution">
    <text evidence="2">The sequence shown here is derived from an EMBL/GenBank/DDBJ whole genome shotgun (WGS) entry which is preliminary data.</text>
</comment>
<dbReference type="SUPFAM" id="SSF48452">
    <property type="entry name" value="TPR-like"/>
    <property type="match status" value="1"/>
</dbReference>
<keyword evidence="2" id="KW-0449">Lipoprotein</keyword>
<organism evidence="2 3">
    <name type="scientific">Alistipes finegoldii</name>
    <dbReference type="NCBI Taxonomy" id="214856"/>
    <lineage>
        <taxon>Bacteria</taxon>
        <taxon>Pseudomonadati</taxon>
        <taxon>Bacteroidota</taxon>
        <taxon>Bacteroidia</taxon>
        <taxon>Bacteroidales</taxon>
        <taxon>Rikenellaceae</taxon>
        <taxon>Alistipes</taxon>
    </lineage>
</organism>
<dbReference type="AlphaFoldDB" id="A0AAE4LQ19"/>
<protein>
    <submittedName>
        <fullName evidence="2">SusD/RagB family nutrient-binding outer membrane lipoprotein</fullName>
    </submittedName>
</protein>
<dbReference type="Pfam" id="PF12741">
    <property type="entry name" value="SusD-like"/>
    <property type="match status" value="1"/>
</dbReference>
<gene>
    <name evidence="2" type="ORF">RVH17_17035</name>
</gene>
<evidence type="ECO:0000313" key="2">
    <source>
        <dbReference type="EMBL" id="MDU0261788.1"/>
    </source>
</evidence>
<evidence type="ECO:0000313" key="3">
    <source>
        <dbReference type="Proteomes" id="UP001181347"/>
    </source>
</evidence>
<accession>A0AAE4LQ19</accession>
<reference evidence="2" key="1">
    <citation type="submission" date="2023-10" db="EMBL/GenBank/DDBJ databases">
        <title>Genome Sequence of the Bacteria from From Gut Wall in Crohn's Disease.</title>
        <authorList>
            <person name="Rodriguez-Palacios A."/>
        </authorList>
    </citation>
    <scope>NUCLEOTIDE SEQUENCE</scope>
    <source>
        <strain evidence="2">CavFT-hAR58</strain>
    </source>
</reference>
<dbReference type="RefSeq" id="WP_022043611.1">
    <property type="nucleotide sequence ID" value="NZ_BAAFKU010000016.1"/>
</dbReference>
<dbReference type="InterPro" id="IPR011990">
    <property type="entry name" value="TPR-like_helical_dom_sf"/>
</dbReference>
<name>A0AAE4LQ19_9BACT</name>
<sequence length="525" mass="58705">MKANTIIRRFGRFAACVAMLAAAACTGNFEDYNTKPFRPSDDDLNGDNVGVGILFPAMMEFVTHFQVNASQMHDVLVADELGGYTSAVKSYQGQNIATYNPSDKFNDYIFEQTFANFYGNYFKVETQTGGEGPVYQLARILRVAAMLRVTDAYGPIPYSKMQNGTFSVPYDSQRDVYMAMIDDLDAAMETLYTFASAGDGILMRDFDISSFKGDSRLWVSFANTLKLRMAIRMSGVEPEARRIAEEAVRDMATYGLIDANAENLSFSSDSRQNPFYTQATSTSWQDLRSNASIVMYMNAYEDPRRASYFSKSGYDGIYVGVRAGIQNVTPTDYATYSYPLFAEKDPVPVMYASESWFLRAEGALLGWTMGDTAENLYNTGVKTSLELWGNGSSYETYIASETAPALSYADPRNKHNVSDFGTAVSVKWADDGNELERIITQKWIANHMIGHEAWADVRRTGYPRLLQVVNNLSGGMWGNVDSSKGMRRLHYPQSEYDNNRENVLRGVELLGGSDLHGTDVWWAKK</sequence>
<dbReference type="Gene3D" id="1.25.40.390">
    <property type="match status" value="1"/>
</dbReference>